<dbReference type="InterPro" id="IPR044861">
    <property type="entry name" value="IPNS-like_FE2OG_OXY"/>
</dbReference>
<dbReference type="SUPFAM" id="SSF51197">
    <property type="entry name" value="Clavaminate synthase-like"/>
    <property type="match status" value="1"/>
</dbReference>
<dbReference type="Proteomes" id="UP000288805">
    <property type="component" value="Unassembled WGS sequence"/>
</dbReference>
<dbReference type="Pfam" id="PF03171">
    <property type="entry name" value="2OG-FeII_Oxy"/>
    <property type="match status" value="1"/>
</dbReference>
<comment type="caution">
    <text evidence="8">The sequence shown here is derived from an EMBL/GenBank/DDBJ whole genome shotgun (WGS) entry which is preliminary data.</text>
</comment>
<evidence type="ECO:0000256" key="4">
    <source>
        <dbReference type="ARBA" id="ARBA00074102"/>
    </source>
</evidence>
<evidence type="ECO:0000313" key="8">
    <source>
        <dbReference type="EMBL" id="RVX19904.1"/>
    </source>
</evidence>
<dbReference type="Gene3D" id="2.60.120.330">
    <property type="entry name" value="B-lactam Antibiotic, Isopenicillin N Synthase, Chain"/>
    <property type="match status" value="1"/>
</dbReference>
<organism evidence="8 9">
    <name type="scientific">Vitis vinifera</name>
    <name type="common">Grape</name>
    <dbReference type="NCBI Taxonomy" id="29760"/>
    <lineage>
        <taxon>Eukaryota</taxon>
        <taxon>Viridiplantae</taxon>
        <taxon>Streptophyta</taxon>
        <taxon>Embryophyta</taxon>
        <taxon>Tracheophyta</taxon>
        <taxon>Spermatophyta</taxon>
        <taxon>Magnoliopsida</taxon>
        <taxon>eudicotyledons</taxon>
        <taxon>Gunneridae</taxon>
        <taxon>Pentapetalae</taxon>
        <taxon>rosids</taxon>
        <taxon>Vitales</taxon>
        <taxon>Vitaceae</taxon>
        <taxon>Viteae</taxon>
        <taxon>Vitis</taxon>
    </lineage>
</organism>
<evidence type="ECO:0000259" key="7">
    <source>
        <dbReference type="PROSITE" id="PS51471"/>
    </source>
</evidence>
<dbReference type="Pfam" id="PF14226">
    <property type="entry name" value="DIOX_N"/>
    <property type="match status" value="1"/>
</dbReference>
<dbReference type="GO" id="GO:0046872">
    <property type="term" value="F:metal ion binding"/>
    <property type="evidence" value="ECO:0007669"/>
    <property type="project" value="UniProtKB-KW"/>
</dbReference>
<proteinExistence type="inferred from homology"/>
<feature type="domain" description="Fe2OG dioxygenase" evidence="7">
    <location>
        <begin position="186"/>
        <end position="287"/>
    </location>
</feature>
<keyword evidence="8" id="KW-0223">Dioxygenase</keyword>
<dbReference type="FunFam" id="2.60.120.330:FF:000017">
    <property type="entry name" value="2-oxoglutarate-dependent dioxygenase DAO"/>
    <property type="match status" value="1"/>
</dbReference>
<dbReference type="InterPro" id="IPR027443">
    <property type="entry name" value="IPNS-like_sf"/>
</dbReference>
<evidence type="ECO:0000256" key="3">
    <source>
        <dbReference type="ARBA" id="ARBA00054658"/>
    </source>
</evidence>
<dbReference type="InterPro" id="IPR005123">
    <property type="entry name" value="Oxoglu/Fe-dep_dioxygenase_dom"/>
</dbReference>
<dbReference type="GO" id="GO:0051213">
    <property type="term" value="F:dioxygenase activity"/>
    <property type="evidence" value="ECO:0007669"/>
    <property type="project" value="UniProtKB-KW"/>
</dbReference>
<reference evidence="8 9" key="1">
    <citation type="journal article" date="2018" name="PLoS Genet.">
        <title>Population sequencing reveals clonal diversity and ancestral inbreeding in the grapevine cultivar Chardonnay.</title>
        <authorList>
            <person name="Roach M.J."/>
            <person name="Johnson D.L."/>
            <person name="Bohlmann J."/>
            <person name="van Vuuren H.J."/>
            <person name="Jones S.J."/>
            <person name="Pretorius I.S."/>
            <person name="Schmidt S.A."/>
            <person name="Borneman A.R."/>
        </authorList>
    </citation>
    <scope>NUCLEOTIDE SEQUENCE [LARGE SCALE GENOMIC DNA]</scope>
    <source>
        <strain evidence="9">cv. Chardonnay</strain>
        <tissue evidence="8">Leaf</tissue>
    </source>
</reference>
<evidence type="ECO:0000256" key="5">
    <source>
        <dbReference type="ARBA" id="ARBA00076740"/>
    </source>
</evidence>
<dbReference type="InterPro" id="IPR026992">
    <property type="entry name" value="DIOX_N"/>
</dbReference>
<name>A0A438KFC4_VITVI</name>
<dbReference type="PANTHER" id="PTHR47990">
    <property type="entry name" value="2-OXOGLUTARATE (2OG) AND FE(II)-DEPENDENT OXYGENASE SUPERFAMILY PROTEIN-RELATED"/>
    <property type="match status" value="1"/>
</dbReference>
<comment type="function">
    <text evidence="3">2-oxoglutarate-dependent dioxygenase essential for auxin catabolism and maintenance of auxin homeostasis in reproductive organs. Catalyzes the irreversible oxidation of indole-3-acetic acid (IAA) to the biologically inactive 2-oxoindole-3-acetic acid (OxIAA).</text>
</comment>
<accession>A0A438KFC4</accession>
<keyword evidence="2 6" id="KW-0408">Iron</keyword>
<evidence type="ECO:0000256" key="2">
    <source>
        <dbReference type="ARBA" id="ARBA00023004"/>
    </source>
</evidence>
<keyword evidence="1 6" id="KW-0479">Metal-binding</keyword>
<comment type="similarity">
    <text evidence="6">Belongs to the iron/ascorbate-dependent oxidoreductase family.</text>
</comment>
<dbReference type="PROSITE" id="PS51471">
    <property type="entry name" value="FE2OG_OXY"/>
    <property type="match status" value="1"/>
</dbReference>
<sequence length="337" mass="38209">MVPTKSVAIIEREKKKAREKRMGEADHIQEIPFLEFPGDDLDLEQGSEEWKGLRSKVREACETYGCFGLVCDAIPAKLRQEKFMVMKTLFDLPEETKKKHSSTKPYHSYQGKCPIVPLLESFGIDDAPQPQAAQAFTNLLWPEGNPAFCGALISMATKMLELNFIVLKLILESLGMEKYYNSQKENSASVFRLMKYTVPPSNDSAIGLVTHTDKNILTILCQNEVQGLEVLSKEGNWIRLNFCKDSFIVIIGDLLKAWTNGRLHAVRHRVVMNGDKDRYSCGMFVLPGDTVTIEVPEELVDNDHPLRYRPFTYSDYMSFFTSNICDDALEVYAGVRS</sequence>
<dbReference type="InterPro" id="IPR050231">
    <property type="entry name" value="Iron_ascorbate_oxido_reductase"/>
</dbReference>
<dbReference type="AlphaFoldDB" id="A0A438KFC4"/>
<gene>
    <name evidence="8" type="primary">AOP1.2_5</name>
    <name evidence="8" type="ORF">CK203_005295</name>
</gene>
<keyword evidence="6" id="KW-0560">Oxidoreductase</keyword>
<evidence type="ECO:0000256" key="1">
    <source>
        <dbReference type="ARBA" id="ARBA00022723"/>
    </source>
</evidence>
<evidence type="ECO:0000256" key="6">
    <source>
        <dbReference type="RuleBase" id="RU003682"/>
    </source>
</evidence>
<dbReference type="EMBL" id="QGNW01000008">
    <property type="protein sequence ID" value="RVX19904.1"/>
    <property type="molecule type" value="Genomic_DNA"/>
</dbReference>
<protein>
    <recommendedName>
        <fullName evidence="4">2-oxoglutarate-dependent dioxygenase DAO</fullName>
    </recommendedName>
    <alternativeName>
        <fullName evidence="5">Protein DIOXYGENASE FOR AUXIN OXIDATION</fullName>
    </alternativeName>
</protein>
<evidence type="ECO:0000313" key="9">
    <source>
        <dbReference type="Proteomes" id="UP000288805"/>
    </source>
</evidence>